<dbReference type="Proteomes" id="UP000027135">
    <property type="component" value="Unassembled WGS sequence"/>
</dbReference>
<evidence type="ECO:0000256" key="5">
    <source>
        <dbReference type="ARBA" id="ARBA00022801"/>
    </source>
</evidence>
<dbReference type="eggNOG" id="KOG3146">
    <property type="taxonomic scope" value="Eukaryota"/>
</dbReference>
<dbReference type="OrthoDB" id="302705at2759"/>
<evidence type="ECO:0000256" key="3">
    <source>
        <dbReference type="ARBA" id="ARBA00005518"/>
    </source>
</evidence>
<evidence type="ECO:0000256" key="10">
    <source>
        <dbReference type="ARBA" id="ARBA00047349"/>
    </source>
</evidence>
<dbReference type="EMBL" id="KK852470">
    <property type="protein sequence ID" value="KDR23196.1"/>
    <property type="molecule type" value="Genomic_DNA"/>
</dbReference>
<accession>A0A067RH86</accession>
<keyword evidence="4 11" id="KW-0812">Transmembrane</keyword>
<feature type="transmembrane region" description="Helical" evidence="11">
    <location>
        <begin position="117"/>
        <end position="138"/>
    </location>
</feature>
<feature type="transmembrane region" description="Helical" evidence="11">
    <location>
        <begin position="185"/>
        <end position="205"/>
    </location>
</feature>
<evidence type="ECO:0000259" key="12">
    <source>
        <dbReference type="SMART" id="SM00014"/>
    </source>
</evidence>
<dbReference type="InterPro" id="IPR000326">
    <property type="entry name" value="PAP2/HPO"/>
</dbReference>
<evidence type="ECO:0000256" key="11">
    <source>
        <dbReference type="RuleBase" id="RU367078"/>
    </source>
</evidence>
<dbReference type="STRING" id="136037.A0A067RH86"/>
<dbReference type="UniPathway" id="UPA00378"/>
<gene>
    <name evidence="13" type="ORF">L798_07096</name>
</gene>
<dbReference type="Pfam" id="PF01569">
    <property type="entry name" value="PAP2"/>
    <property type="match status" value="1"/>
</dbReference>
<comment type="catalytic activity">
    <reaction evidence="10 11">
        <text>a di-trans,poly-cis-dolichyl diphosphate + H2O = a di-trans,poly-cis-dolichyl phosphate + phosphate + H(+)</text>
        <dbReference type="Rhea" id="RHEA:14385"/>
        <dbReference type="Rhea" id="RHEA-COMP:19498"/>
        <dbReference type="Rhea" id="RHEA-COMP:19506"/>
        <dbReference type="ChEBI" id="CHEBI:15377"/>
        <dbReference type="ChEBI" id="CHEBI:15378"/>
        <dbReference type="ChEBI" id="CHEBI:43474"/>
        <dbReference type="ChEBI" id="CHEBI:57497"/>
        <dbReference type="ChEBI" id="CHEBI:57683"/>
        <dbReference type="EC" id="3.6.1.43"/>
    </reaction>
</comment>
<dbReference type="AlphaFoldDB" id="A0A067RH86"/>
<dbReference type="Gene3D" id="1.20.144.10">
    <property type="entry name" value="Phosphatidic acid phosphatase type 2/haloperoxidase"/>
    <property type="match status" value="1"/>
</dbReference>
<dbReference type="InterPro" id="IPR039667">
    <property type="entry name" value="Dolichyldiphosphatase_PAP2"/>
</dbReference>
<name>A0A067RH86_ZOONE</name>
<evidence type="ECO:0000256" key="8">
    <source>
        <dbReference type="ARBA" id="ARBA00023136"/>
    </source>
</evidence>
<dbReference type="GO" id="GO:0005789">
    <property type="term" value="C:endoplasmic reticulum membrane"/>
    <property type="evidence" value="ECO:0007669"/>
    <property type="project" value="UniProtKB-SubCell"/>
</dbReference>
<dbReference type="PANTHER" id="PTHR11247">
    <property type="entry name" value="PALMITOYL-PROTEIN THIOESTERASE/DOLICHYLDIPHOSPHATASE 1"/>
    <property type="match status" value="1"/>
</dbReference>
<dbReference type="SUPFAM" id="SSF48317">
    <property type="entry name" value="Acid phosphatase/Vanadium-dependent haloperoxidase"/>
    <property type="match status" value="1"/>
</dbReference>
<dbReference type="PANTHER" id="PTHR11247:SF1">
    <property type="entry name" value="DOLICHYLDIPHOSPHATASE 1"/>
    <property type="match status" value="1"/>
</dbReference>
<dbReference type="OMA" id="VYATLIW"/>
<comment type="subcellular location">
    <subcellularLocation>
        <location evidence="1 11">Endoplasmic reticulum membrane</location>
        <topology evidence="1 11">Multi-pass membrane protein</topology>
    </subcellularLocation>
</comment>
<dbReference type="FunFam" id="1.20.144.10:FF:000003">
    <property type="entry name" value="Dolichyldiphosphatase 1"/>
    <property type="match status" value="1"/>
</dbReference>
<keyword evidence="5 11" id="KW-0378">Hydrolase</keyword>
<evidence type="ECO:0000256" key="4">
    <source>
        <dbReference type="ARBA" id="ARBA00022692"/>
    </source>
</evidence>
<evidence type="ECO:0000256" key="9">
    <source>
        <dbReference type="ARBA" id="ARBA00024907"/>
    </source>
</evidence>
<keyword evidence="14" id="KW-1185">Reference proteome</keyword>
<keyword evidence="6 11" id="KW-0256">Endoplasmic reticulum</keyword>
<dbReference type="SMART" id="SM00014">
    <property type="entry name" value="acidPPc"/>
    <property type="match status" value="1"/>
</dbReference>
<dbReference type="EC" id="3.6.1.43" evidence="11"/>
<dbReference type="InParanoid" id="A0A067RH86"/>
<evidence type="ECO:0000256" key="7">
    <source>
        <dbReference type="ARBA" id="ARBA00022989"/>
    </source>
</evidence>
<evidence type="ECO:0000313" key="14">
    <source>
        <dbReference type="Proteomes" id="UP000027135"/>
    </source>
</evidence>
<reference evidence="13 14" key="1">
    <citation type="journal article" date="2014" name="Nat. Commun.">
        <title>Molecular traces of alternative social organization in a termite genome.</title>
        <authorList>
            <person name="Terrapon N."/>
            <person name="Li C."/>
            <person name="Robertson H.M."/>
            <person name="Ji L."/>
            <person name="Meng X."/>
            <person name="Booth W."/>
            <person name="Chen Z."/>
            <person name="Childers C.P."/>
            <person name="Glastad K.M."/>
            <person name="Gokhale K."/>
            <person name="Gowin J."/>
            <person name="Gronenberg W."/>
            <person name="Hermansen R.A."/>
            <person name="Hu H."/>
            <person name="Hunt B.G."/>
            <person name="Huylmans A.K."/>
            <person name="Khalil S.M."/>
            <person name="Mitchell R.D."/>
            <person name="Munoz-Torres M.C."/>
            <person name="Mustard J.A."/>
            <person name="Pan H."/>
            <person name="Reese J.T."/>
            <person name="Scharf M.E."/>
            <person name="Sun F."/>
            <person name="Vogel H."/>
            <person name="Xiao J."/>
            <person name="Yang W."/>
            <person name="Yang Z."/>
            <person name="Yang Z."/>
            <person name="Zhou J."/>
            <person name="Zhu J."/>
            <person name="Brent C.S."/>
            <person name="Elsik C.G."/>
            <person name="Goodisman M.A."/>
            <person name="Liberles D.A."/>
            <person name="Roe R.M."/>
            <person name="Vargo E.L."/>
            <person name="Vilcinskas A."/>
            <person name="Wang J."/>
            <person name="Bornberg-Bauer E."/>
            <person name="Korb J."/>
            <person name="Zhang G."/>
            <person name="Liebig J."/>
        </authorList>
    </citation>
    <scope>NUCLEOTIDE SEQUENCE [LARGE SCALE GENOMIC DNA]</scope>
    <source>
        <tissue evidence="13">Whole organism</tissue>
    </source>
</reference>
<feature type="domain" description="Phosphatidic acid phosphatase type 2/haloperoxidase" evidence="12">
    <location>
        <begin position="144"/>
        <end position="263"/>
    </location>
</feature>
<evidence type="ECO:0000313" key="13">
    <source>
        <dbReference type="EMBL" id="KDR23196.1"/>
    </source>
</evidence>
<dbReference type="InterPro" id="IPR036938">
    <property type="entry name" value="PAP2/HPO_sf"/>
</dbReference>
<evidence type="ECO:0000256" key="2">
    <source>
        <dbReference type="ARBA" id="ARBA00004922"/>
    </source>
</evidence>
<dbReference type="GO" id="GO:0006487">
    <property type="term" value="P:protein N-linked glycosylation"/>
    <property type="evidence" value="ECO:0007669"/>
    <property type="project" value="UniProtKB-UniRule"/>
</dbReference>
<organism evidence="13 14">
    <name type="scientific">Zootermopsis nevadensis</name>
    <name type="common">Dampwood termite</name>
    <dbReference type="NCBI Taxonomy" id="136037"/>
    <lineage>
        <taxon>Eukaryota</taxon>
        <taxon>Metazoa</taxon>
        <taxon>Ecdysozoa</taxon>
        <taxon>Arthropoda</taxon>
        <taxon>Hexapoda</taxon>
        <taxon>Insecta</taxon>
        <taxon>Pterygota</taxon>
        <taxon>Neoptera</taxon>
        <taxon>Polyneoptera</taxon>
        <taxon>Dictyoptera</taxon>
        <taxon>Blattodea</taxon>
        <taxon>Blattoidea</taxon>
        <taxon>Termitoidae</taxon>
        <taxon>Termopsidae</taxon>
        <taxon>Zootermopsis</taxon>
    </lineage>
</organism>
<sequence>MWRTTYHTNLHTFSFTKLEDFLNQAVGSAAISHDMRSMNNWNEIINNYVRLLVPLTNIAVQVVIANERNVGNTLKMVAVEDESFIPAAKLATDERLEWVPLSLTLVEYPQGDWLGKLLAVSSLLPFGILSGFVALILFRRDLHTITFFFGTTLNEILNLVLKYTFCEARPIQRSALYTEYGMPSSHSQFMWFFATYMIYFVFIRLQHMNNNALLENAWKTVITIVCVSLAALVTISRVYLQYHTWKQVLSGALVGFLFGSLWFALTYLIFTPIFPLVVSWRISEFLLLRDTTLIPNVLWFEYTNSRQEARARSRKLVSMKSQ</sequence>
<proteinExistence type="inferred from homology"/>
<comment type="function">
    <text evidence="9 11">Required for efficient N-glycosylation. Necessary for maintaining optimal levels of dolichol-linked oligosaccharides. Hydrolyzes dolichyl pyrophosphate at a very high rate and dolichyl monophosphate at a much lower rate. Does not act on phosphatidate.</text>
</comment>
<evidence type="ECO:0000256" key="1">
    <source>
        <dbReference type="ARBA" id="ARBA00004477"/>
    </source>
</evidence>
<dbReference type="GO" id="GO:0008610">
    <property type="term" value="P:lipid biosynthetic process"/>
    <property type="evidence" value="ECO:0007669"/>
    <property type="project" value="TreeGrafter"/>
</dbReference>
<dbReference type="GO" id="GO:0047874">
    <property type="term" value="F:dolichyldiphosphatase activity"/>
    <property type="evidence" value="ECO:0007669"/>
    <property type="project" value="UniProtKB-UniRule"/>
</dbReference>
<evidence type="ECO:0000256" key="6">
    <source>
        <dbReference type="ARBA" id="ARBA00022824"/>
    </source>
</evidence>
<keyword evidence="7 11" id="KW-1133">Transmembrane helix</keyword>
<keyword evidence="8 11" id="KW-0472">Membrane</keyword>
<protein>
    <recommendedName>
        <fullName evidence="11">Dolichyldiphosphatase</fullName>
        <ecNumber evidence="11">3.6.1.43</ecNumber>
    </recommendedName>
</protein>
<comment type="similarity">
    <text evidence="3 11">Belongs to the dolichyldiphosphatase family.</text>
</comment>
<comment type="pathway">
    <text evidence="2 11">Protein modification; protein glycosylation.</text>
</comment>
<feature type="transmembrane region" description="Helical" evidence="11">
    <location>
        <begin position="217"/>
        <end position="240"/>
    </location>
</feature>
<feature type="transmembrane region" description="Helical" evidence="11">
    <location>
        <begin position="252"/>
        <end position="278"/>
    </location>
</feature>
<dbReference type="CDD" id="cd03382">
    <property type="entry name" value="PAP2_dolichyldiphosphatase"/>
    <property type="match status" value="1"/>
</dbReference>